<dbReference type="RefSeq" id="WP_273941354.1">
    <property type="nucleotide sequence ID" value="NZ_CP097263.1"/>
</dbReference>
<gene>
    <name evidence="3" type="primary">gvpJ</name>
    <name evidence="3" type="ORF">ACFFH7_15730</name>
</gene>
<dbReference type="InterPro" id="IPR000638">
    <property type="entry name" value="Gas-vesicle_GvpA-like"/>
</dbReference>
<evidence type="ECO:0000256" key="2">
    <source>
        <dbReference type="ARBA" id="ARBA00035108"/>
    </source>
</evidence>
<sequence>MTADDLVDLLDRAIAGGVVIHGDVLISLAGVDLIRLDLRALLAAVDTVELT</sequence>
<dbReference type="Proteomes" id="UP001589810">
    <property type="component" value="Unassembled WGS sequence"/>
</dbReference>
<keyword evidence="4" id="KW-1185">Reference proteome</keyword>
<comment type="subcellular location">
    <subcellularLocation>
        <location evidence="2">Gas vesicle</location>
    </subcellularLocation>
</comment>
<evidence type="ECO:0000256" key="1">
    <source>
        <dbReference type="ARBA" id="ARBA00022987"/>
    </source>
</evidence>
<proteinExistence type="predicted"/>
<evidence type="ECO:0000313" key="3">
    <source>
        <dbReference type="EMBL" id="MFC0542949.1"/>
    </source>
</evidence>
<dbReference type="EMBL" id="JBHLUD010000004">
    <property type="protein sequence ID" value="MFC0542949.1"/>
    <property type="molecule type" value="Genomic_DNA"/>
</dbReference>
<reference evidence="3 4" key="1">
    <citation type="submission" date="2024-09" db="EMBL/GenBank/DDBJ databases">
        <authorList>
            <person name="Sun Q."/>
            <person name="Mori K."/>
        </authorList>
    </citation>
    <scope>NUCLEOTIDE SEQUENCE [LARGE SCALE GENOMIC DNA]</scope>
    <source>
        <strain evidence="3 4">TBRC 1432</strain>
    </source>
</reference>
<dbReference type="Pfam" id="PF00741">
    <property type="entry name" value="Gas_vesicle"/>
    <property type="match status" value="1"/>
</dbReference>
<accession>A0ABV6MRK7</accession>
<protein>
    <submittedName>
        <fullName evidence="3">Gas vesicle protein GvpJ</fullName>
    </submittedName>
</protein>
<name>A0ABV6MRK7_9PSEU</name>
<keyword evidence="1" id="KW-0304">Gas vesicle</keyword>
<organism evidence="3 4">
    <name type="scientific">Kutzneria chonburiensis</name>
    <dbReference type="NCBI Taxonomy" id="1483604"/>
    <lineage>
        <taxon>Bacteria</taxon>
        <taxon>Bacillati</taxon>
        <taxon>Actinomycetota</taxon>
        <taxon>Actinomycetes</taxon>
        <taxon>Pseudonocardiales</taxon>
        <taxon>Pseudonocardiaceae</taxon>
        <taxon>Kutzneria</taxon>
    </lineage>
</organism>
<comment type="caution">
    <text evidence="3">The sequence shown here is derived from an EMBL/GenBank/DDBJ whole genome shotgun (WGS) entry which is preliminary data.</text>
</comment>
<evidence type="ECO:0000313" key="4">
    <source>
        <dbReference type="Proteomes" id="UP001589810"/>
    </source>
</evidence>